<reference evidence="1 2" key="1">
    <citation type="journal article" date="2009" name="Stand. Genomic Sci.">
        <title>Complete genome sequence of Catenulispora acidiphila type strain (ID 139908).</title>
        <authorList>
            <person name="Copeland A."/>
            <person name="Lapidus A."/>
            <person name="Glavina Del Rio T."/>
            <person name="Nolan M."/>
            <person name="Lucas S."/>
            <person name="Chen F."/>
            <person name="Tice H."/>
            <person name="Cheng J.F."/>
            <person name="Bruce D."/>
            <person name="Goodwin L."/>
            <person name="Pitluck S."/>
            <person name="Mikhailova N."/>
            <person name="Pati A."/>
            <person name="Ivanova N."/>
            <person name="Mavromatis K."/>
            <person name="Chen A."/>
            <person name="Palaniappan K."/>
            <person name="Chain P."/>
            <person name="Land M."/>
            <person name="Hauser L."/>
            <person name="Chang Y.J."/>
            <person name="Jeffries C.D."/>
            <person name="Chertkov O."/>
            <person name="Brettin T."/>
            <person name="Detter J.C."/>
            <person name="Han C."/>
            <person name="Ali Z."/>
            <person name="Tindall B.J."/>
            <person name="Goker M."/>
            <person name="Bristow J."/>
            <person name="Eisen J.A."/>
            <person name="Markowitz V."/>
            <person name="Hugenholtz P."/>
            <person name="Kyrpides N.C."/>
            <person name="Klenk H.P."/>
        </authorList>
    </citation>
    <scope>NUCLEOTIDE SEQUENCE [LARGE SCALE GENOMIC DNA]</scope>
    <source>
        <strain evidence="2">DSM 44928 / JCM 14897 / NBRC 102108 / NRRL B-24433 / ID139908</strain>
    </source>
</reference>
<dbReference type="HOGENOM" id="CLU_147352_0_0_11"/>
<dbReference type="InParanoid" id="C7Q9V2"/>
<dbReference type="KEGG" id="cai:Caci_7446"/>
<dbReference type="OrthoDB" id="3855139at2"/>
<gene>
    <name evidence="1" type="ordered locus">Caci_7446</name>
</gene>
<accession>C7Q9V2</accession>
<dbReference type="EMBL" id="CP001700">
    <property type="protein sequence ID" value="ACU76271.1"/>
    <property type="molecule type" value="Genomic_DNA"/>
</dbReference>
<dbReference type="STRING" id="479433.Caci_7446"/>
<dbReference type="eggNOG" id="ENOG50348KF">
    <property type="taxonomic scope" value="Bacteria"/>
</dbReference>
<evidence type="ECO:0000313" key="1">
    <source>
        <dbReference type="EMBL" id="ACU76271.1"/>
    </source>
</evidence>
<proteinExistence type="predicted"/>
<dbReference type="RefSeq" id="WP_015795996.1">
    <property type="nucleotide sequence ID" value="NC_013131.1"/>
</dbReference>
<dbReference type="AlphaFoldDB" id="C7Q9V2"/>
<protein>
    <submittedName>
        <fullName evidence="1">Uncharacterized protein</fullName>
    </submittedName>
</protein>
<evidence type="ECO:0000313" key="2">
    <source>
        <dbReference type="Proteomes" id="UP000000851"/>
    </source>
</evidence>
<sequence>MSELSELFHRRRPVWLGLTAEPERELPEAVASLRMRQALPDAEPADPALAVHAERRRIGELVVRGHQRSWLRYLDEVTELVRAAAADAPVHADRALLAAQVVLDHHLMLIGLPGPAYRRVEAQRAALAEAVRVLQQLPNERDRT</sequence>
<name>C7Q9V2_CATAD</name>
<organism evidence="1 2">
    <name type="scientific">Catenulispora acidiphila (strain DSM 44928 / JCM 14897 / NBRC 102108 / NRRL B-24433 / ID139908)</name>
    <dbReference type="NCBI Taxonomy" id="479433"/>
    <lineage>
        <taxon>Bacteria</taxon>
        <taxon>Bacillati</taxon>
        <taxon>Actinomycetota</taxon>
        <taxon>Actinomycetes</taxon>
        <taxon>Catenulisporales</taxon>
        <taxon>Catenulisporaceae</taxon>
        <taxon>Catenulispora</taxon>
    </lineage>
</organism>
<keyword evidence="2" id="KW-1185">Reference proteome</keyword>
<dbReference type="Proteomes" id="UP000000851">
    <property type="component" value="Chromosome"/>
</dbReference>